<dbReference type="Proteomes" id="UP000887159">
    <property type="component" value="Unassembled WGS sequence"/>
</dbReference>
<evidence type="ECO:0000313" key="1">
    <source>
        <dbReference type="EMBL" id="GFY07938.1"/>
    </source>
</evidence>
<proteinExistence type="predicted"/>
<dbReference type="EMBL" id="BMAU01021279">
    <property type="protein sequence ID" value="GFY07938.1"/>
    <property type="molecule type" value="Genomic_DNA"/>
</dbReference>
<protein>
    <submittedName>
        <fullName evidence="1">Uncharacterized protein</fullName>
    </submittedName>
</protein>
<name>A0A8X6SJ52_TRICX</name>
<dbReference type="AlphaFoldDB" id="A0A8X6SJ52"/>
<gene>
    <name evidence="1" type="ORF">TNCV_2579701</name>
</gene>
<keyword evidence="2" id="KW-1185">Reference proteome</keyword>
<reference evidence="1" key="1">
    <citation type="submission" date="2020-08" db="EMBL/GenBank/DDBJ databases">
        <title>Multicomponent nature underlies the extraordinary mechanical properties of spider dragline silk.</title>
        <authorList>
            <person name="Kono N."/>
            <person name="Nakamura H."/>
            <person name="Mori M."/>
            <person name="Yoshida Y."/>
            <person name="Ohtoshi R."/>
            <person name="Malay A.D."/>
            <person name="Moran D.A.P."/>
            <person name="Tomita M."/>
            <person name="Numata K."/>
            <person name="Arakawa K."/>
        </authorList>
    </citation>
    <scope>NUCLEOTIDE SEQUENCE</scope>
</reference>
<evidence type="ECO:0000313" key="2">
    <source>
        <dbReference type="Proteomes" id="UP000887159"/>
    </source>
</evidence>
<comment type="caution">
    <text evidence="1">The sequence shown here is derived from an EMBL/GenBank/DDBJ whole genome shotgun (WGS) entry which is preliminary data.</text>
</comment>
<sequence length="80" mass="8909">MDLVISKHGQVMRATPVSWLLSPNYHTSPTEECSAEEQPIPGWLCGASRYFPATPLTLMRMFTNALSDLGTCQLLDGLRR</sequence>
<accession>A0A8X6SJ52</accession>
<organism evidence="1 2">
    <name type="scientific">Trichonephila clavipes</name>
    <name type="common">Golden silk orbweaver</name>
    <name type="synonym">Nephila clavipes</name>
    <dbReference type="NCBI Taxonomy" id="2585209"/>
    <lineage>
        <taxon>Eukaryota</taxon>
        <taxon>Metazoa</taxon>
        <taxon>Ecdysozoa</taxon>
        <taxon>Arthropoda</taxon>
        <taxon>Chelicerata</taxon>
        <taxon>Arachnida</taxon>
        <taxon>Araneae</taxon>
        <taxon>Araneomorphae</taxon>
        <taxon>Entelegynae</taxon>
        <taxon>Araneoidea</taxon>
        <taxon>Nephilidae</taxon>
        <taxon>Trichonephila</taxon>
    </lineage>
</organism>